<reference evidence="1 2" key="1">
    <citation type="journal article" date="2020" name="Genome Biol. Evol.">
        <title>A new high-quality draft genome assembly of the Chinese cordyceps Ophiocordyceps sinensis.</title>
        <authorList>
            <person name="Shu R."/>
            <person name="Zhang J."/>
            <person name="Meng Q."/>
            <person name="Zhang H."/>
            <person name="Zhou G."/>
            <person name="Li M."/>
            <person name="Wu P."/>
            <person name="Zhao Y."/>
            <person name="Chen C."/>
            <person name="Qin Q."/>
        </authorList>
    </citation>
    <scope>NUCLEOTIDE SEQUENCE [LARGE SCALE GENOMIC DNA]</scope>
    <source>
        <strain evidence="1 2">IOZ07</strain>
    </source>
</reference>
<evidence type="ECO:0000313" key="2">
    <source>
        <dbReference type="Proteomes" id="UP000557566"/>
    </source>
</evidence>
<organism evidence="1 2">
    <name type="scientific">Ophiocordyceps sinensis</name>
    <dbReference type="NCBI Taxonomy" id="72228"/>
    <lineage>
        <taxon>Eukaryota</taxon>
        <taxon>Fungi</taxon>
        <taxon>Dikarya</taxon>
        <taxon>Ascomycota</taxon>
        <taxon>Pezizomycotina</taxon>
        <taxon>Sordariomycetes</taxon>
        <taxon>Hypocreomycetidae</taxon>
        <taxon>Hypocreales</taxon>
        <taxon>Ophiocordycipitaceae</taxon>
        <taxon>Ophiocordyceps</taxon>
    </lineage>
</organism>
<evidence type="ECO:0000313" key="1">
    <source>
        <dbReference type="EMBL" id="KAF4511605.1"/>
    </source>
</evidence>
<dbReference type="Proteomes" id="UP000557566">
    <property type="component" value="Unassembled WGS sequence"/>
</dbReference>
<comment type="caution">
    <text evidence="1">The sequence shown here is derived from an EMBL/GenBank/DDBJ whole genome shotgun (WGS) entry which is preliminary data.</text>
</comment>
<gene>
    <name evidence="1" type="ORF">G6O67_003386</name>
</gene>
<accession>A0A8H4PWD1</accession>
<sequence length="199" mass="21511">MEQPRRQVATQWTQLTAQDKDRFCFAVEARDQRAGESMAGLLGMGRPRGAGGLGAAASSDINELARGLGFDKHLAGHDAERVLRLSAARADDAWVAVALVGLGVQIAQELRRREGIMLTMMLCRADLHNTTRKKGKYVPDPLGFHATMALKTADEAAGHTMIHVSSLGCLSVVLVCAPAIMETAIERAHKERAWAVVRS</sequence>
<protein>
    <submittedName>
        <fullName evidence="1">Uncharacterized protein</fullName>
    </submittedName>
</protein>
<dbReference type="OrthoDB" id="4961364at2759"/>
<dbReference type="AlphaFoldDB" id="A0A8H4PWD1"/>
<proteinExistence type="predicted"/>
<name>A0A8H4PWD1_9HYPO</name>
<dbReference type="EMBL" id="JAAVMX010000003">
    <property type="protein sequence ID" value="KAF4511605.1"/>
    <property type="molecule type" value="Genomic_DNA"/>
</dbReference>
<keyword evidence="2" id="KW-1185">Reference proteome</keyword>